<evidence type="ECO:0000313" key="1">
    <source>
        <dbReference type="EMBL" id="MCR6509344.1"/>
    </source>
</evidence>
<comment type="caution">
    <text evidence="1">The sequence shown here is derived from an EMBL/GenBank/DDBJ whole genome shotgun (WGS) entry which is preliminary data.</text>
</comment>
<reference evidence="1" key="1">
    <citation type="journal article" date="2022" name="Arch. Microbiol.">
        <title>Bacteroides muris sp. nov. isolated from the cecum of wild-derived house mice.</title>
        <authorList>
            <person name="Fokt H."/>
            <person name="Unni R."/>
            <person name="Repnik U."/>
            <person name="Schmitz R.A."/>
            <person name="Bramkamp M."/>
            <person name="Baines J.F."/>
            <person name="Unterweger D."/>
        </authorList>
    </citation>
    <scope>NUCLEOTIDE SEQUENCE</scope>
    <source>
        <strain evidence="1">KH569_7</strain>
    </source>
</reference>
<dbReference type="EMBL" id="JAMZEE010000041">
    <property type="protein sequence ID" value="MCR6509344.1"/>
    <property type="molecule type" value="Genomic_DNA"/>
</dbReference>
<proteinExistence type="predicted"/>
<protein>
    <submittedName>
        <fullName evidence="1">Uncharacterized protein</fullName>
    </submittedName>
</protein>
<dbReference type="AlphaFoldDB" id="A0A9X2P0H1"/>
<accession>A0A9X2P0H1</accession>
<reference evidence="1" key="2">
    <citation type="submission" date="2022-04" db="EMBL/GenBank/DDBJ databases">
        <authorList>
            <person name="Fokt H."/>
            <person name="Baines J."/>
        </authorList>
    </citation>
    <scope>NUCLEOTIDE SEQUENCE</scope>
    <source>
        <strain evidence="1">KH569_7</strain>
    </source>
</reference>
<organism evidence="1 2">
    <name type="scientific">Bacteroides muris</name>
    <name type="common">ex Fokt et al. 2023</name>
    <dbReference type="NCBI Taxonomy" id="2937417"/>
    <lineage>
        <taxon>Bacteria</taxon>
        <taxon>Pseudomonadati</taxon>
        <taxon>Bacteroidota</taxon>
        <taxon>Bacteroidia</taxon>
        <taxon>Bacteroidales</taxon>
        <taxon>Bacteroidaceae</taxon>
        <taxon>Bacteroides</taxon>
    </lineage>
</organism>
<gene>
    <name evidence="1" type="ORF">M1B78_14535</name>
</gene>
<sequence>MKLFMEEIENKKYGIKVSGSIPFHIATSYAPTNLWILKDSGLDTAYGRRTHNFLFKKVVAVMEVITNIEGHELHGQVVTCAEGEYGKLSNLLISLGDGESEFYWKQLDNEFEENLTDEHVYLIDLDDLRQSKGFENLTVEQCFSELLLANSSMEYDLRKYRYVDTRNGHIMDANEHTPE</sequence>
<evidence type="ECO:0000313" key="2">
    <source>
        <dbReference type="Proteomes" id="UP001143810"/>
    </source>
</evidence>
<dbReference type="Proteomes" id="UP001143810">
    <property type="component" value="Unassembled WGS sequence"/>
</dbReference>
<name>A0A9X2P0H1_9BACE</name>
<dbReference type="RefSeq" id="WP_257941060.1">
    <property type="nucleotide sequence ID" value="NZ_JAMZEE010000041.1"/>
</dbReference>